<dbReference type="EMBL" id="JAPEVB010000004">
    <property type="protein sequence ID" value="KAJ4388778.1"/>
    <property type="molecule type" value="Genomic_DNA"/>
</dbReference>
<proteinExistence type="predicted"/>
<dbReference type="GO" id="GO:0005262">
    <property type="term" value="F:calcium channel activity"/>
    <property type="evidence" value="ECO:0007669"/>
    <property type="project" value="InterPro"/>
</dbReference>
<feature type="compositionally biased region" description="Polar residues" evidence="1">
    <location>
        <begin position="180"/>
        <end position="191"/>
    </location>
</feature>
<reference evidence="2" key="1">
    <citation type="submission" date="2022-10" db="EMBL/GenBank/DDBJ databases">
        <title>Tapping the CABI collections for fungal endophytes: first genome assemblies for Collariella, Neodidymelliopsis, Ascochyta clinopodiicola, Didymella pomorum, Didymosphaeria variabile, Neocosmospora piperis and Neocucurbitaria cava.</title>
        <authorList>
            <person name="Hill R."/>
        </authorList>
    </citation>
    <scope>NUCLEOTIDE SEQUENCE</scope>
    <source>
        <strain evidence="2">IMI 355082</strain>
    </source>
</reference>
<protein>
    <submittedName>
        <fullName evidence="2">Uncharacterized protein</fullName>
    </submittedName>
</protein>
<dbReference type="GO" id="GO:0098703">
    <property type="term" value="P:calcium ion import across plasma membrane"/>
    <property type="evidence" value="ECO:0007669"/>
    <property type="project" value="InterPro"/>
</dbReference>
<accession>A0A9W8YMV7</accession>
<dbReference type="OrthoDB" id="5405745at2759"/>
<evidence type="ECO:0000313" key="3">
    <source>
        <dbReference type="Proteomes" id="UP001140453"/>
    </source>
</evidence>
<sequence length="633" mass="68329">MHWQLSPLQSRLAASVIATVLLIILYLSLFNPQFALAEEMNLGSRIILDESIPLDVQQREDLEMREGGIYEPEFEAFDRSILGRAATADTTALTNNVPAAMNIAAGASYVFVFDSSQLSSRDDSPPLELRGEPAPAAQVARDEAGSLRKRANSTIYISANTCLQPSSNSTASSNPPQLTLYVSTSADNTNPGPDADIVDQDEVVFTEGAVMYNLTTADTVYVAVGASNMSSDFSGIYNVQIAGSVDGWYHSYGETAADVNLFWVDSDTTSVLLETSNLTTSRDPAVEAAAMAARPYAMFAQNNEDPSINGLRNSYCGLNNNAQIAAVRNGQATTEVTTGMTRRGVGAHPKQQFYFSGLNSSTNYTGILARNVDNATSTSVVGGGGAVLSTTVFQTKSAYGNCQLIFNLTFCDQVAYAVPSNNQTFADPTALGQFYDDYALSLYDGFNKSMQLIPCEADDTQQYSLARNCTTCHGAYRNWLCSVTIPRCEDFSVTDSFLQPRAINTTFPDGSTPSQDELAQYAGFKDQLSYQTSRNPQIDAVVKPGPYKEVLPCEELCYDLVQNCPAAMGFTCPRPWNIGFNTSYGTMTGTNGSTITCNYPGNFHVKSDASSLMGSWLLTAVVMLVTTTAASWQ</sequence>
<feature type="region of interest" description="Disordered" evidence="1">
    <location>
        <begin position="165"/>
        <end position="193"/>
    </location>
</feature>
<dbReference type="PANTHER" id="PTHR39142:SF1">
    <property type="entry name" value="AEL197CP"/>
    <property type="match status" value="1"/>
</dbReference>
<feature type="compositionally biased region" description="Low complexity" evidence="1">
    <location>
        <begin position="165"/>
        <end position="176"/>
    </location>
</feature>
<dbReference type="InterPro" id="IPR024338">
    <property type="entry name" value="MID1/Yam8"/>
</dbReference>
<keyword evidence="3" id="KW-1185">Reference proteome</keyword>
<dbReference type="Pfam" id="PF12929">
    <property type="entry name" value="Mid1"/>
    <property type="match status" value="1"/>
</dbReference>
<evidence type="ECO:0000313" key="2">
    <source>
        <dbReference type="EMBL" id="KAJ4388778.1"/>
    </source>
</evidence>
<dbReference type="PANTHER" id="PTHR39142">
    <property type="entry name" value="MID1P"/>
    <property type="match status" value="1"/>
</dbReference>
<gene>
    <name evidence="2" type="ORF">N0V93_006238</name>
</gene>
<comment type="caution">
    <text evidence="2">The sequence shown here is derived from an EMBL/GenBank/DDBJ whole genome shotgun (WGS) entry which is preliminary data.</text>
</comment>
<name>A0A9W8YMV7_9PEZI</name>
<dbReference type="AlphaFoldDB" id="A0A9W8YMV7"/>
<feature type="region of interest" description="Disordered" evidence="1">
    <location>
        <begin position="122"/>
        <end position="144"/>
    </location>
</feature>
<evidence type="ECO:0000256" key="1">
    <source>
        <dbReference type="SAM" id="MobiDB-lite"/>
    </source>
</evidence>
<dbReference type="Proteomes" id="UP001140453">
    <property type="component" value="Unassembled WGS sequence"/>
</dbReference>
<organism evidence="2 3">
    <name type="scientific">Gnomoniopsis smithogilvyi</name>
    <dbReference type="NCBI Taxonomy" id="1191159"/>
    <lineage>
        <taxon>Eukaryota</taxon>
        <taxon>Fungi</taxon>
        <taxon>Dikarya</taxon>
        <taxon>Ascomycota</taxon>
        <taxon>Pezizomycotina</taxon>
        <taxon>Sordariomycetes</taxon>
        <taxon>Sordariomycetidae</taxon>
        <taxon>Diaporthales</taxon>
        <taxon>Gnomoniaceae</taxon>
        <taxon>Gnomoniopsis</taxon>
    </lineage>
</organism>